<evidence type="ECO:0000256" key="1">
    <source>
        <dbReference type="SAM" id="MobiDB-lite"/>
    </source>
</evidence>
<proteinExistence type="predicted"/>
<dbReference type="AlphaFoldDB" id="A0AAV7MBX0"/>
<protein>
    <submittedName>
        <fullName evidence="2">Uncharacterized protein</fullName>
    </submittedName>
</protein>
<sequence length="82" mass="9230">MHSQARPRASGYREPHLGRKDRKGPSDVFGDLCTPLQGVHYLLAPRIPVEEIGTAEHTKNAPRRPSWLATPPPVFDLIYNMN</sequence>
<name>A0AAV7MBX0_PLEWA</name>
<accession>A0AAV7MBX0</accession>
<evidence type="ECO:0000313" key="3">
    <source>
        <dbReference type="Proteomes" id="UP001066276"/>
    </source>
</evidence>
<gene>
    <name evidence="2" type="ORF">NDU88_005740</name>
</gene>
<comment type="caution">
    <text evidence="2">The sequence shown here is derived from an EMBL/GenBank/DDBJ whole genome shotgun (WGS) entry which is preliminary data.</text>
</comment>
<dbReference type="EMBL" id="JANPWB010000014">
    <property type="protein sequence ID" value="KAJ1100659.1"/>
    <property type="molecule type" value="Genomic_DNA"/>
</dbReference>
<keyword evidence="3" id="KW-1185">Reference proteome</keyword>
<organism evidence="2 3">
    <name type="scientific">Pleurodeles waltl</name>
    <name type="common">Iberian ribbed newt</name>
    <dbReference type="NCBI Taxonomy" id="8319"/>
    <lineage>
        <taxon>Eukaryota</taxon>
        <taxon>Metazoa</taxon>
        <taxon>Chordata</taxon>
        <taxon>Craniata</taxon>
        <taxon>Vertebrata</taxon>
        <taxon>Euteleostomi</taxon>
        <taxon>Amphibia</taxon>
        <taxon>Batrachia</taxon>
        <taxon>Caudata</taxon>
        <taxon>Salamandroidea</taxon>
        <taxon>Salamandridae</taxon>
        <taxon>Pleurodelinae</taxon>
        <taxon>Pleurodeles</taxon>
    </lineage>
</organism>
<reference evidence="2" key="1">
    <citation type="journal article" date="2022" name="bioRxiv">
        <title>Sequencing and chromosome-scale assembly of the giantPleurodeles waltlgenome.</title>
        <authorList>
            <person name="Brown T."/>
            <person name="Elewa A."/>
            <person name="Iarovenko S."/>
            <person name="Subramanian E."/>
            <person name="Araus A.J."/>
            <person name="Petzold A."/>
            <person name="Susuki M."/>
            <person name="Suzuki K.-i.T."/>
            <person name="Hayashi T."/>
            <person name="Toyoda A."/>
            <person name="Oliveira C."/>
            <person name="Osipova E."/>
            <person name="Leigh N.D."/>
            <person name="Simon A."/>
            <person name="Yun M.H."/>
        </authorList>
    </citation>
    <scope>NUCLEOTIDE SEQUENCE</scope>
    <source>
        <strain evidence="2">20211129_DDA</strain>
        <tissue evidence="2">Liver</tissue>
    </source>
</reference>
<dbReference type="Proteomes" id="UP001066276">
    <property type="component" value="Chromosome 10"/>
</dbReference>
<evidence type="ECO:0000313" key="2">
    <source>
        <dbReference type="EMBL" id="KAJ1100659.1"/>
    </source>
</evidence>
<feature type="region of interest" description="Disordered" evidence="1">
    <location>
        <begin position="1"/>
        <end position="29"/>
    </location>
</feature>